<accession>A0AAW1D2G1</accession>
<reference evidence="11 12" key="1">
    <citation type="submission" date="2022-12" db="EMBL/GenBank/DDBJ databases">
        <title>Chromosome-level genome assembly of true bugs.</title>
        <authorList>
            <person name="Ma L."/>
            <person name="Li H."/>
        </authorList>
    </citation>
    <scope>NUCLEOTIDE SEQUENCE [LARGE SCALE GENOMIC DNA]</scope>
    <source>
        <strain evidence="11">Lab_2022b</strain>
    </source>
</reference>
<protein>
    <recommendedName>
        <fullName evidence="10">Odorant receptor</fullName>
    </recommendedName>
</protein>
<organism evidence="11 12">
    <name type="scientific">Rhynocoris fuscipes</name>
    <dbReference type="NCBI Taxonomy" id="488301"/>
    <lineage>
        <taxon>Eukaryota</taxon>
        <taxon>Metazoa</taxon>
        <taxon>Ecdysozoa</taxon>
        <taxon>Arthropoda</taxon>
        <taxon>Hexapoda</taxon>
        <taxon>Insecta</taxon>
        <taxon>Pterygota</taxon>
        <taxon>Neoptera</taxon>
        <taxon>Paraneoptera</taxon>
        <taxon>Hemiptera</taxon>
        <taxon>Heteroptera</taxon>
        <taxon>Panheteroptera</taxon>
        <taxon>Cimicomorpha</taxon>
        <taxon>Reduviidae</taxon>
        <taxon>Harpactorinae</taxon>
        <taxon>Harpactorini</taxon>
        <taxon>Rhynocoris</taxon>
    </lineage>
</organism>
<feature type="transmembrane region" description="Helical" evidence="10">
    <location>
        <begin position="298"/>
        <end position="321"/>
    </location>
</feature>
<dbReference type="PANTHER" id="PTHR21137">
    <property type="entry name" value="ODORANT RECEPTOR"/>
    <property type="match status" value="1"/>
</dbReference>
<comment type="subcellular location">
    <subcellularLocation>
        <location evidence="1 10">Cell membrane</location>
        <topology evidence="1 10">Multi-pass membrane protein</topology>
    </subcellularLocation>
</comment>
<dbReference type="EMBL" id="JAPXFL010000006">
    <property type="protein sequence ID" value="KAK9504901.1"/>
    <property type="molecule type" value="Genomic_DNA"/>
</dbReference>
<feature type="transmembrane region" description="Helical" evidence="10">
    <location>
        <begin position="197"/>
        <end position="222"/>
    </location>
</feature>
<evidence type="ECO:0000256" key="8">
    <source>
        <dbReference type="ARBA" id="ARBA00023170"/>
    </source>
</evidence>
<comment type="caution">
    <text evidence="11">The sequence shown here is derived from an EMBL/GenBank/DDBJ whole genome shotgun (WGS) entry which is preliminary data.</text>
</comment>
<keyword evidence="8 10" id="KW-0675">Receptor</keyword>
<dbReference type="Proteomes" id="UP001461498">
    <property type="component" value="Unassembled WGS sequence"/>
</dbReference>
<dbReference type="InterPro" id="IPR004117">
    <property type="entry name" value="7tm6_olfct_rcpt"/>
</dbReference>
<comment type="similarity">
    <text evidence="10">Belongs to the insect chemoreceptor superfamily. Heteromeric odorant receptor channel (TC 1.A.69) family.</text>
</comment>
<keyword evidence="5 10" id="KW-0552">Olfaction</keyword>
<evidence type="ECO:0000256" key="10">
    <source>
        <dbReference type="RuleBase" id="RU351113"/>
    </source>
</evidence>
<dbReference type="GO" id="GO:0004984">
    <property type="term" value="F:olfactory receptor activity"/>
    <property type="evidence" value="ECO:0007669"/>
    <property type="project" value="InterPro"/>
</dbReference>
<keyword evidence="2" id="KW-1003">Cell membrane</keyword>
<dbReference type="AlphaFoldDB" id="A0AAW1D2G1"/>
<keyword evidence="9 10" id="KW-0807">Transducer</keyword>
<evidence type="ECO:0000256" key="1">
    <source>
        <dbReference type="ARBA" id="ARBA00004651"/>
    </source>
</evidence>
<evidence type="ECO:0000256" key="3">
    <source>
        <dbReference type="ARBA" id="ARBA00022606"/>
    </source>
</evidence>
<comment type="caution">
    <text evidence="10">Lacks conserved residue(s) required for the propagation of feature annotation.</text>
</comment>
<feature type="transmembrane region" description="Helical" evidence="10">
    <location>
        <begin position="139"/>
        <end position="158"/>
    </location>
</feature>
<keyword evidence="6 10" id="KW-1133">Transmembrane helix</keyword>
<feature type="transmembrane region" description="Helical" evidence="10">
    <location>
        <begin position="80"/>
        <end position="97"/>
    </location>
</feature>
<dbReference type="GO" id="GO:0007165">
    <property type="term" value="P:signal transduction"/>
    <property type="evidence" value="ECO:0007669"/>
    <property type="project" value="UniProtKB-KW"/>
</dbReference>
<dbReference type="Pfam" id="PF02949">
    <property type="entry name" value="7tm_6"/>
    <property type="match status" value="1"/>
</dbReference>
<evidence type="ECO:0000256" key="2">
    <source>
        <dbReference type="ARBA" id="ARBA00022475"/>
    </source>
</evidence>
<proteinExistence type="inferred from homology"/>
<feature type="transmembrane region" description="Helical" evidence="10">
    <location>
        <begin position="43"/>
        <end position="68"/>
    </location>
</feature>
<keyword evidence="3 10" id="KW-0716">Sensory transduction</keyword>
<dbReference type="GO" id="GO:0005549">
    <property type="term" value="F:odorant binding"/>
    <property type="evidence" value="ECO:0007669"/>
    <property type="project" value="InterPro"/>
</dbReference>
<keyword evidence="12" id="KW-1185">Reference proteome</keyword>
<evidence type="ECO:0000256" key="6">
    <source>
        <dbReference type="ARBA" id="ARBA00022989"/>
    </source>
</evidence>
<evidence type="ECO:0000313" key="12">
    <source>
        <dbReference type="Proteomes" id="UP001461498"/>
    </source>
</evidence>
<gene>
    <name evidence="11" type="ORF">O3M35_009072</name>
</gene>
<evidence type="ECO:0000256" key="5">
    <source>
        <dbReference type="ARBA" id="ARBA00022725"/>
    </source>
</evidence>
<feature type="transmembrane region" description="Helical" evidence="10">
    <location>
        <begin position="327"/>
        <end position="349"/>
    </location>
</feature>
<evidence type="ECO:0000256" key="7">
    <source>
        <dbReference type="ARBA" id="ARBA00023136"/>
    </source>
</evidence>
<keyword evidence="7 10" id="KW-0472">Membrane</keyword>
<sequence>MKFLDDLCSEDDEIVDKVMYNEYWYLPRISCFYPKMNTPKWRALSIFQFILFVSCFVYHLTALAVTAVKLQNNKMEMFQALNYFAVIFMSTYVLMLFNKNRKNLAEVHRGIATGLSNYDEETELLRKTLVPEIQRRKKIFMQLLLSYFSSLPFVLLILERYLNSYLGDHKQLLLSPNLPITVWVPHDTSTISGASTALFLISVLCVMLISVCSTFDFVFLLMCEYLAMEVKLLIHSLNRLPERTLHLFRLRHGDNTNVSIETIKKDKELSNCYRDCLKQNVMHHQNIIRKFHVCKDTLGLVLWLTFAVCAIVIAICGVSIIRSEGKIGSRILSALFAFAGTIICFFFSYCCSKISDASEDLIQALYETKWRSLNKNEVQIIRIMMIRSHRLLLMSFRGMTNFDYDTFASMMNTAYSYLNLLLAFSKDSLSS</sequence>
<evidence type="ECO:0000256" key="4">
    <source>
        <dbReference type="ARBA" id="ARBA00022692"/>
    </source>
</evidence>
<dbReference type="PANTHER" id="PTHR21137:SF35">
    <property type="entry name" value="ODORANT RECEPTOR 19A-RELATED"/>
    <property type="match status" value="1"/>
</dbReference>
<evidence type="ECO:0000313" key="11">
    <source>
        <dbReference type="EMBL" id="KAK9504901.1"/>
    </source>
</evidence>
<name>A0AAW1D2G1_9HEMI</name>
<dbReference type="GO" id="GO:0005886">
    <property type="term" value="C:plasma membrane"/>
    <property type="evidence" value="ECO:0007669"/>
    <property type="project" value="UniProtKB-SubCell"/>
</dbReference>
<keyword evidence="4 10" id="KW-0812">Transmembrane</keyword>
<evidence type="ECO:0000256" key="9">
    <source>
        <dbReference type="ARBA" id="ARBA00023224"/>
    </source>
</evidence>